<dbReference type="GO" id="GO:0097527">
    <property type="term" value="P:necroptotic signaling pathway"/>
    <property type="evidence" value="ECO:0007669"/>
    <property type="project" value="TreeGrafter"/>
</dbReference>
<dbReference type="Gene3D" id="1.20.930.20">
    <property type="entry name" value="Adaptor protein Cbl, N-terminal domain"/>
    <property type="match status" value="1"/>
</dbReference>
<dbReference type="AlphaFoldDB" id="A0A397SWF8"/>
<dbReference type="InterPro" id="IPR036537">
    <property type="entry name" value="Adaptor_Cbl_N_dom_sf"/>
</dbReference>
<gene>
    <name evidence="4" type="ORF">C1645_304511</name>
</gene>
<accession>A0A397SWF8</accession>
<dbReference type="PROSITE" id="PS00109">
    <property type="entry name" value="PROTEIN_KINASE_TYR"/>
    <property type="match status" value="1"/>
</dbReference>
<proteinExistence type="predicted"/>
<protein>
    <submittedName>
        <fullName evidence="4">Kinase-like domain-containing protein</fullName>
    </submittedName>
</protein>
<keyword evidence="5" id="KW-1185">Reference proteome</keyword>
<keyword evidence="2" id="KW-0067">ATP-binding</keyword>
<keyword evidence="4" id="KW-0808">Transferase</keyword>
<dbReference type="GO" id="GO:0005524">
    <property type="term" value="F:ATP binding"/>
    <property type="evidence" value="ECO:0007669"/>
    <property type="project" value="UniProtKB-KW"/>
</dbReference>
<reference evidence="4 5" key="1">
    <citation type="submission" date="2018-06" db="EMBL/GenBank/DDBJ databases">
        <title>Comparative genomics reveals the genomic features of Rhizophagus irregularis, R. cerebriforme, R. diaphanum and Gigaspora rosea, and their symbiotic lifestyle signature.</title>
        <authorList>
            <person name="Morin E."/>
            <person name="San Clemente H."/>
            <person name="Chen E.C.H."/>
            <person name="De La Providencia I."/>
            <person name="Hainaut M."/>
            <person name="Kuo A."/>
            <person name="Kohler A."/>
            <person name="Murat C."/>
            <person name="Tang N."/>
            <person name="Roy S."/>
            <person name="Loubradou J."/>
            <person name="Henrissat B."/>
            <person name="Grigoriev I.V."/>
            <person name="Corradi N."/>
            <person name="Roux C."/>
            <person name="Martin F.M."/>
        </authorList>
    </citation>
    <scope>NUCLEOTIDE SEQUENCE [LARGE SCALE GENOMIC DNA]</scope>
    <source>
        <strain evidence="4 5">DAOM 227022</strain>
    </source>
</reference>
<dbReference type="InterPro" id="IPR008266">
    <property type="entry name" value="Tyr_kinase_AS"/>
</dbReference>
<evidence type="ECO:0000313" key="4">
    <source>
        <dbReference type="EMBL" id="RIA87074.1"/>
    </source>
</evidence>
<dbReference type="Gene3D" id="1.10.510.10">
    <property type="entry name" value="Transferase(Phosphotransferase) domain 1"/>
    <property type="match status" value="1"/>
</dbReference>
<organism evidence="4 5">
    <name type="scientific">Glomus cerebriforme</name>
    <dbReference type="NCBI Taxonomy" id="658196"/>
    <lineage>
        <taxon>Eukaryota</taxon>
        <taxon>Fungi</taxon>
        <taxon>Fungi incertae sedis</taxon>
        <taxon>Mucoromycota</taxon>
        <taxon>Glomeromycotina</taxon>
        <taxon>Glomeromycetes</taxon>
        <taxon>Glomerales</taxon>
        <taxon>Glomeraceae</taxon>
        <taxon>Glomus</taxon>
    </lineage>
</organism>
<name>A0A397SWF8_9GLOM</name>
<dbReference type="PANTHER" id="PTHR44329:SF298">
    <property type="entry name" value="MIXED LINEAGE KINASE DOMAIN-LIKE PROTEIN"/>
    <property type="match status" value="1"/>
</dbReference>
<dbReference type="OrthoDB" id="2314769at2759"/>
<sequence>MASKFSKCVENINTTAETALFVGLAVTSAIPITSGVVSSIDRIMCLIQKAHSNKALSNFISERLEYAKSILKEYSNNIDEKFIKGYEKVLFEIEEEINLISGNKQKFKAWILTKKFVNSKEIEEKFMLIYKKLDAANNDLYFSVLNQNLMKMKDVPEGIKQLQKDIPQGIEQLRKAIKILTMNLDMDDWKINDVLINNKMISELRNQPTVTRGKIVKKKYLTQDVAQKRLEYCDSTTCKVINMLKLLGDCENVIKFFGIYKLNGEQYLITEWCDHGNLEEYLLRNPELDWNIKVNIATGIANGLVFCHDRDILHHDIRCSNILFNAHLCAKLSNFELSRKETDNTVPGLALIDTTRYMAPEKLRNPNHSYTKQCDIFSLGIVLWVIAMQVKPYAGLKKSQIEEFVLKGNHPEPVDKDIPIKYKKIMEKAWDHNSNNRPEANKMYKKLSKCLEDDDEVYSVKDEPKNSAPVLNYSDLAQHDAQLDETKMYKQAVFYHNSRKYEEA</sequence>
<dbReference type="GO" id="GO:0007166">
    <property type="term" value="P:cell surface receptor signaling pathway"/>
    <property type="evidence" value="ECO:0007669"/>
    <property type="project" value="InterPro"/>
</dbReference>
<dbReference type="Proteomes" id="UP000265703">
    <property type="component" value="Unassembled WGS sequence"/>
</dbReference>
<evidence type="ECO:0000256" key="2">
    <source>
        <dbReference type="ARBA" id="ARBA00022840"/>
    </source>
</evidence>
<evidence type="ECO:0000256" key="1">
    <source>
        <dbReference type="ARBA" id="ARBA00022741"/>
    </source>
</evidence>
<comment type="caution">
    <text evidence="4">The sequence shown here is derived from an EMBL/GenBank/DDBJ whole genome shotgun (WGS) entry which is preliminary data.</text>
</comment>
<evidence type="ECO:0000313" key="5">
    <source>
        <dbReference type="Proteomes" id="UP000265703"/>
    </source>
</evidence>
<dbReference type="PROSITE" id="PS50011">
    <property type="entry name" value="PROTEIN_KINASE_DOM"/>
    <property type="match status" value="1"/>
</dbReference>
<dbReference type="InterPro" id="IPR000719">
    <property type="entry name" value="Prot_kinase_dom"/>
</dbReference>
<evidence type="ECO:0000259" key="3">
    <source>
        <dbReference type="PROSITE" id="PS50011"/>
    </source>
</evidence>
<dbReference type="Pfam" id="PF07714">
    <property type="entry name" value="PK_Tyr_Ser-Thr"/>
    <property type="match status" value="1"/>
</dbReference>
<dbReference type="SUPFAM" id="SSF56112">
    <property type="entry name" value="Protein kinase-like (PK-like)"/>
    <property type="match status" value="1"/>
</dbReference>
<dbReference type="InterPro" id="IPR001245">
    <property type="entry name" value="Ser-Thr/Tyr_kinase_cat_dom"/>
</dbReference>
<dbReference type="GO" id="GO:0004672">
    <property type="term" value="F:protein kinase activity"/>
    <property type="evidence" value="ECO:0007669"/>
    <property type="project" value="InterPro"/>
</dbReference>
<dbReference type="EMBL" id="QKYT01000327">
    <property type="protein sequence ID" value="RIA87074.1"/>
    <property type="molecule type" value="Genomic_DNA"/>
</dbReference>
<dbReference type="PANTHER" id="PTHR44329">
    <property type="entry name" value="SERINE/THREONINE-PROTEIN KINASE TNNI3K-RELATED"/>
    <property type="match status" value="1"/>
</dbReference>
<keyword evidence="1" id="KW-0547">Nucleotide-binding</keyword>
<feature type="domain" description="Protein kinase" evidence="3">
    <location>
        <begin position="201"/>
        <end position="451"/>
    </location>
</feature>
<keyword evidence="4" id="KW-0418">Kinase</keyword>
<dbReference type="InterPro" id="IPR011009">
    <property type="entry name" value="Kinase-like_dom_sf"/>
</dbReference>
<dbReference type="InterPro" id="IPR051681">
    <property type="entry name" value="Ser/Thr_Kinases-Pseudokinases"/>
</dbReference>